<dbReference type="Proteomes" id="UP000708208">
    <property type="component" value="Unassembled WGS sequence"/>
</dbReference>
<sequence>MKLALLFLCAASLLIKPGKGNGSFCYDEEDCGPKSWEDTCNKGRSQSPININSNHKILSKARKAQLYYSRDYCQNQDFILQNNGHTIQASVRADLTSTSYLQGGKDNLANKRYVFSQLHFHWGSNKDHGTEHTFNNKSYAMEGHFVHYSSEFNSFTEAVDSNEPNAVVVVGVVYALSNEDNPAFTPVLKAMSKLKKAGDSTTGTKLNLVELLPDQERFYNFQYNGSLTTPGCAEVVLWNVIGNRGRISQTQLQQFQLELDGHSKILQDNVRPAQSLNNREIRVYDTQITLSQNSHPGRGNGGILFPRRKNQGWRG</sequence>
<dbReference type="InterPro" id="IPR023561">
    <property type="entry name" value="Carbonic_anhydrase_a-class"/>
</dbReference>
<feature type="chain" id="PRO_5035292509" description="Alpha-carbonic anhydrase domain-containing protein" evidence="3">
    <location>
        <begin position="21"/>
        <end position="315"/>
    </location>
</feature>
<proteinExistence type="inferred from homology"/>
<dbReference type="PANTHER" id="PTHR18952:SF268">
    <property type="entry name" value="AGAP013402-PA"/>
    <property type="match status" value="1"/>
</dbReference>
<name>A0A8J2JJI6_9HEXA</name>
<keyword evidence="6" id="KW-1185">Reference proteome</keyword>
<organism evidence="5 6">
    <name type="scientific">Allacma fusca</name>
    <dbReference type="NCBI Taxonomy" id="39272"/>
    <lineage>
        <taxon>Eukaryota</taxon>
        <taxon>Metazoa</taxon>
        <taxon>Ecdysozoa</taxon>
        <taxon>Arthropoda</taxon>
        <taxon>Hexapoda</taxon>
        <taxon>Collembola</taxon>
        <taxon>Symphypleona</taxon>
        <taxon>Sminthuridae</taxon>
        <taxon>Allacma</taxon>
    </lineage>
</organism>
<evidence type="ECO:0000256" key="1">
    <source>
        <dbReference type="ARBA" id="ARBA00010718"/>
    </source>
</evidence>
<comment type="caution">
    <text evidence="5">The sequence shown here is derived from an EMBL/GenBank/DDBJ whole genome shotgun (WGS) entry which is preliminary data.</text>
</comment>
<feature type="compositionally biased region" description="Basic residues" evidence="2">
    <location>
        <begin position="306"/>
        <end position="315"/>
    </location>
</feature>
<evidence type="ECO:0000256" key="3">
    <source>
        <dbReference type="SAM" id="SignalP"/>
    </source>
</evidence>
<dbReference type="SMART" id="SM01057">
    <property type="entry name" value="Carb_anhydrase"/>
    <property type="match status" value="1"/>
</dbReference>
<dbReference type="Pfam" id="PF00194">
    <property type="entry name" value="Carb_anhydrase"/>
    <property type="match status" value="1"/>
</dbReference>
<comment type="similarity">
    <text evidence="1">Belongs to the alpha-carbonic anhydrase family.</text>
</comment>
<evidence type="ECO:0000256" key="2">
    <source>
        <dbReference type="SAM" id="MobiDB-lite"/>
    </source>
</evidence>
<gene>
    <name evidence="5" type="ORF">AFUS01_LOCUS10675</name>
</gene>
<evidence type="ECO:0000313" key="5">
    <source>
        <dbReference type="EMBL" id="CAG7721461.1"/>
    </source>
</evidence>
<dbReference type="InterPro" id="IPR001148">
    <property type="entry name" value="CA_dom"/>
</dbReference>
<dbReference type="CDD" id="cd00326">
    <property type="entry name" value="alpha_CA"/>
    <property type="match status" value="1"/>
</dbReference>
<dbReference type="PANTHER" id="PTHR18952">
    <property type="entry name" value="CARBONIC ANHYDRASE"/>
    <property type="match status" value="1"/>
</dbReference>
<dbReference type="EMBL" id="CAJVCH010079797">
    <property type="protein sequence ID" value="CAG7721461.1"/>
    <property type="molecule type" value="Genomic_DNA"/>
</dbReference>
<feature type="domain" description="Alpha-carbonic anhydrase" evidence="4">
    <location>
        <begin position="22"/>
        <end position="285"/>
    </location>
</feature>
<protein>
    <recommendedName>
        <fullName evidence="4">Alpha-carbonic anhydrase domain-containing protein</fullName>
    </recommendedName>
</protein>
<feature type="signal peptide" evidence="3">
    <location>
        <begin position="1"/>
        <end position="20"/>
    </location>
</feature>
<accession>A0A8J2JJI6</accession>
<dbReference type="AlphaFoldDB" id="A0A8J2JJI6"/>
<evidence type="ECO:0000259" key="4">
    <source>
        <dbReference type="PROSITE" id="PS51144"/>
    </source>
</evidence>
<dbReference type="OrthoDB" id="429145at2759"/>
<dbReference type="GO" id="GO:0008270">
    <property type="term" value="F:zinc ion binding"/>
    <property type="evidence" value="ECO:0007669"/>
    <property type="project" value="InterPro"/>
</dbReference>
<feature type="region of interest" description="Disordered" evidence="2">
    <location>
        <begin position="291"/>
        <end position="315"/>
    </location>
</feature>
<reference evidence="5" key="1">
    <citation type="submission" date="2021-06" db="EMBL/GenBank/DDBJ databases">
        <authorList>
            <person name="Hodson N. C."/>
            <person name="Mongue J. A."/>
            <person name="Jaron S. K."/>
        </authorList>
    </citation>
    <scope>NUCLEOTIDE SEQUENCE</scope>
</reference>
<keyword evidence="3" id="KW-0732">Signal</keyword>
<evidence type="ECO:0000313" key="6">
    <source>
        <dbReference type="Proteomes" id="UP000708208"/>
    </source>
</evidence>
<dbReference type="PROSITE" id="PS51144">
    <property type="entry name" value="ALPHA_CA_2"/>
    <property type="match status" value="1"/>
</dbReference>
<dbReference type="GO" id="GO:0004089">
    <property type="term" value="F:carbonate dehydratase activity"/>
    <property type="evidence" value="ECO:0007669"/>
    <property type="project" value="InterPro"/>
</dbReference>